<sequence length="173" mass="18930">MSLYVDGVLASSVGFSAVPRSSISHAFISRLPHCFPPNFGVTFVAGPYASLSTVLQCKISPIDSTDFVLGLDWVSMVHEHLLRNGYRLDDSFDPWAFFTQAGRSAAGLPLSTPFCLSTPRHPLRSQDPAPINFASGVFSPRLTLPCFPPPPFIRLLTVYVFASLLPLLFTDKL</sequence>
<evidence type="ECO:0000313" key="2">
    <source>
        <dbReference type="Proteomes" id="UP001218188"/>
    </source>
</evidence>
<name>A0AAD6SR28_9AGAR</name>
<dbReference type="Proteomes" id="UP001218188">
    <property type="component" value="Unassembled WGS sequence"/>
</dbReference>
<accession>A0AAD6SR28</accession>
<gene>
    <name evidence="1" type="ORF">C8F04DRAFT_1262250</name>
</gene>
<organism evidence="1 2">
    <name type="scientific">Mycena alexandri</name>
    <dbReference type="NCBI Taxonomy" id="1745969"/>
    <lineage>
        <taxon>Eukaryota</taxon>
        <taxon>Fungi</taxon>
        <taxon>Dikarya</taxon>
        <taxon>Basidiomycota</taxon>
        <taxon>Agaricomycotina</taxon>
        <taxon>Agaricomycetes</taxon>
        <taxon>Agaricomycetidae</taxon>
        <taxon>Agaricales</taxon>
        <taxon>Marasmiineae</taxon>
        <taxon>Mycenaceae</taxon>
        <taxon>Mycena</taxon>
    </lineage>
</organism>
<dbReference type="AlphaFoldDB" id="A0AAD6SR28"/>
<proteinExistence type="predicted"/>
<reference evidence="1" key="1">
    <citation type="submission" date="2023-03" db="EMBL/GenBank/DDBJ databases">
        <title>Massive genome expansion in bonnet fungi (Mycena s.s.) driven by repeated elements and novel gene families across ecological guilds.</title>
        <authorList>
            <consortium name="Lawrence Berkeley National Laboratory"/>
            <person name="Harder C.B."/>
            <person name="Miyauchi S."/>
            <person name="Viragh M."/>
            <person name="Kuo A."/>
            <person name="Thoen E."/>
            <person name="Andreopoulos B."/>
            <person name="Lu D."/>
            <person name="Skrede I."/>
            <person name="Drula E."/>
            <person name="Henrissat B."/>
            <person name="Morin E."/>
            <person name="Kohler A."/>
            <person name="Barry K."/>
            <person name="LaButti K."/>
            <person name="Morin E."/>
            <person name="Salamov A."/>
            <person name="Lipzen A."/>
            <person name="Mereny Z."/>
            <person name="Hegedus B."/>
            <person name="Baldrian P."/>
            <person name="Stursova M."/>
            <person name="Weitz H."/>
            <person name="Taylor A."/>
            <person name="Grigoriev I.V."/>
            <person name="Nagy L.G."/>
            <person name="Martin F."/>
            <person name="Kauserud H."/>
        </authorList>
    </citation>
    <scope>NUCLEOTIDE SEQUENCE</scope>
    <source>
        <strain evidence="1">CBHHK200</strain>
    </source>
</reference>
<evidence type="ECO:0000313" key="1">
    <source>
        <dbReference type="EMBL" id="KAJ7032085.1"/>
    </source>
</evidence>
<comment type="caution">
    <text evidence="1">The sequence shown here is derived from an EMBL/GenBank/DDBJ whole genome shotgun (WGS) entry which is preliminary data.</text>
</comment>
<dbReference type="EMBL" id="JARJCM010000076">
    <property type="protein sequence ID" value="KAJ7032085.1"/>
    <property type="molecule type" value="Genomic_DNA"/>
</dbReference>
<keyword evidence="2" id="KW-1185">Reference proteome</keyword>
<protein>
    <submittedName>
        <fullName evidence="1">Uncharacterized protein</fullName>
    </submittedName>
</protein>